<dbReference type="InterPro" id="IPR045087">
    <property type="entry name" value="Cu-oxidase_fam"/>
</dbReference>
<dbReference type="EMBL" id="BJNG01000014">
    <property type="protein sequence ID" value="GEC19207.1"/>
    <property type="molecule type" value="Genomic_DNA"/>
</dbReference>
<proteinExistence type="predicted"/>
<dbReference type="Pfam" id="PF07731">
    <property type="entry name" value="Cu-oxidase_2"/>
    <property type="match status" value="1"/>
</dbReference>
<dbReference type="PANTHER" id="PTHR11709:SF394">
    <property type="entry name" value="FI03373P-RELATED"/>
    <property type="match status" value="1"/>
</dbReference>
<dbReference type="GO" id="GO:0016491">
    <property type="term" value="F:oxidoreductase activity"/>
    <property type="evidence" value="ECO:0007669"/>
    <property type="project" value="UniProtKB-KW"/>
</dbReference>
<keyword evidence="8" id="KW-1185">Reference proteome</keyword>
<dbReference type="PROSITE" id="PS00080">
    <property type="entry name" value="MULTICOPPER_OXIDASE2"/>
    <property type="match status" value="1"/>
</dbReference>
<dbReference type="Proteomes" id="UP000320338">
    <property type="component" value="Unassembled WGS sequence"/>
</dbReference>
<reference evidence="7 8" key="1">
    <citation type="submission" date="2019-06" db="EMBL/GenBank/DDBJ databases">
        <title>Whole genome shotgun sequence of Pseudonocardia hydrocarbonoxydans NBRC 14498.</title>
        <authorList>
            <person name="Hosoyama A."/>
            <person name="Uohara A."/>
            <person name="Ohji S."/>
            <person name="Ichikawa N."/>
        </authorList>
    </citation>
    <scope>NUCLEOTIDE SEQUENCE [LARGE SCALE GENOMIC DNA]</scope>
    <source>
        <strain evidence="7 8">NBRC 14498</strain>
    </source>
</reference>
<dbReference type="RefSeq" id="WP_170183694.1">
    <property type="nucleotide sequence ID" value="NZ_BAAARZ010000032.1"/>
</dbReference>
<feature type="region of interest" description="Disordered" evidence="4">
    <location>
        <begin position="41"/>
        <end position="65"/>
    </location>
</feature>
<protein>
    <submittedName>
        <fullName evidence="7">Metallo-oxidoreductase</fullName>
    </submittedName>
</protein>
<feature type="domain" description="Plastocyanin-like" evidence="6">
    <location>
        <begin position="83"/>
        <end position="194"/>
    </location>
</feature>
<accession>A0A4Y3WJS9</accession>
<evidence type="ECO:0000259" key="6">
    <source>
        <dbReference type="Pfam" id="PF07732"/>
    </source>
</evidence>
<evidence type="ECO:0000256" key="3">
    <source>
        <dbReference type="ARBA" id="ARBA00023008"/>
    </source>
</evidence>
<comment type="caution">
    <text evidence="7">The sequence shown here is derived from an EMBL/GenBank/DDBJ whole genome shotgun (WGS) entry which is preliminary data.</text>
</comment>
<evidence type="ECO:0000313" key="8">
    <source>
        <dbReference type="Proteomes" id="UP000320338"/>
    </source>
</evidence>
<dbReference type="Pfam" id="PF07732">
    <property type="entry name" value="Cu-oxidase_3"/>
    <property type="match status" value="1"/>
</dbReference>
<dbReference type="SUPFAM" id="SSF49503">
    <property type="entry name" value="Cupredoxins"/>
    <property type="match status" value="3"/>
</dbReference>
<feature type="domain" description="Plastocyanin-like" evidence="5">
    <location>
        <begin position="348"/>
        <end position="448"/>
    </location>
</feature>
<dbReference type="InterPro" id="IPR011706">
    <property type="entry name" value="Cu-oxidase_C"/>
</dbReference>
<dbReference type="InterPro" id="IPR002355">
    <property type="entry name" value="Cu_oxidase_Cu_BS"/>
</dbReference>
<keyword evidence="1" id="KW-0479">Metal-binding</keyword>
<dbReference type="GO" id="GO:0005507">
    <property type="term" value="F:copper ion binding"/>
    <property type="evidence" value="ECO:0007669"/>
    <property type="project" value="InterPro"/>
</dbReference>
<dbReference type="InterPro" id="IPR011707">
    <property type="entry name" value="Cu-oxidase-like_N"/>
</dbReference>
<gene>
    <name evidence="7" type="ORF">PHY01_14900</name>
</gene>
<evidence type="ECO:0000256" key="4">
    <source>
        <dbReference type="SAM" id="MobiDB-lite"/>
    </source>
</evidence>
<evidence type="ECO:0000256" key="1">
    <source>
        <dbReference type="ARBA" id="ARBA00022723"/>
    </source>
</evidence>
<organism evidence="7 8">
    <name type="scientific">Pseudonocardia hydrocarbonoxydans</name>
    <dbReference type="NCBI Taxonomy" id="76726"/>
    <lineage>
        <taxon>Bacteria</taxon>
        <taxon>Bacillati</taxon>
        <taxon>Actinomycetota</taxon>
        <taxon>Actinomycetes</taxon>
        <taxon>Pseudonocardiales</taxon>
        <taxon>Pseudonocardiaceae</taxon>
        <taxon>Pseudonocardia</taxon>
    </lineage>
</organism>
<dbReference type="AlphaFoldDB" id="A0A4Y3WJS9"/>
<dbReference type="PANTHER" id="PTHR11709">
    <property type="entry name" value="MULTI-COPPER OXIDASE"/>
    <property type="match status" value="1"/>
</dbReference>
<sequence length="466" mass="48216">MDTARLLRTLPSLLAAGAIALLGAGVVTVVAHAGAAPPAAPVGAHGGGHGTHAGHAGRSVTDLTGPRDGVPDVAFTLTARHAAVTLPTGATVDALTFDGTAPGPELRVRAGQLVEVTLRNLDVDEGVTLHWHGLDVPNAEDGVAGVTQDAVVPGGEHVYRFRPEQVGTFWYHSHQDSARTVPRGLFGVLVVEPAAGSGPDAVLAAHTWDDVGTVVDGPARRDTVGRVRLVNTDSVTQDWTVTGGPFTVLAIDGTDVDGPTPLRGTVLRVPAGGRLDVGLTGPATVGIVDGPAVGFGTDPEPPAGDGPVFDPLHYGTPAPPETGPFDRDLTQVLDTERVTQRGVPSIVWTINGSLHPEPATVTDGELVRVTIRNDGTDPHPMHLHGHHVRVLSRDGVPATGSAWWTDSLGVEPGETYEVAFRAANPGIWMDHCHNLAHASAGMVMHLLYEGVSTPFEHGGGAGNTPE</sequence>
<dbReference type="CDD" id="cd04202">
    <property type="entry name" value="CuRO_D2_2dMcoN_like"/>
    <property type="match status" value="1"/>
</dbReference>
<keyword evidence="2" id="KW-0560">Oxidoreductase</keyword>
<dbReference type="InterPro" id="IPR008972">
    <property type="entry name" value="Cupredoxin"/>
</dbReference>
<evidence type="ECO:0000259" key="5">
    <source>
        <dbReference type="Pfam" id="PF07731"/>
    </source>
</evidence>
<evidence type="ECO:0000256" key="2">
    <source>
        <dbReference type="ARBA" id="ARBA00023002"/>
    </source>
</evidence>
<keyword evidence="3" id="KW-0186">Copper</keyword>
<evidence type="ECO:0000313" key="7">
    <source>
        <dbReference type="EMBL" id="GEC19207.1"/>
    </source>
</evidence>
<name>A0A4Y3WJS9_9PSEU</name>
<dbReference type="Gene3D" id="2.60.40.420">
    <property type="entry name" value="Cupredoxins - blue copper proteins"/>
    <property type="match status" value="3"/>
</dbReference>